<evidence type="ECO:0000313" key="4">
    <source>
        <dbReference type="Proteomes" id="UP000741863"/>
    </source>
</evidence>
<evidence type="ECO:0000256" key="2">
    <source>
        <dbReference type="SAM" id="SignalP"/>
    </source>
</evidence>
<organism evidence="3 4">
    <name type="scientific">Geomicrobium sediminis</name>
    <dbReference type="NCBI Taxonomy" id="1347788"/>
    <lineage>
        <taxon>Bacteria</taxon>
        <taxon>Bacillati</taxon>
        <taxon>Bacillota</taxon>
        <taxon>Bacilli</taxon>
        <taxon>Bacillales</taxon>
        <taxon>Geomicrobium</taxon>
    </lineage>
</organism>
<feature type="chain" id="PRO_5045520235" evidence="2">
    <location>
        <begin position="23"/>
        <end position="323"/>
    </location>
</feature>
<dbReference type="NCBIfam" id="TIGR01167">
    <property type="entry name" value="LPXTG_anchor"/>
    <property type="match status" value="1"/>
</dbReference>
<dbReference type="EMBL" id="JAFBEC010000006">
    <property type="protein sequence ID" value="MBM7633310.1"/>
    <property type="molecule type" value="Genomic_DNA"/>
</dbReference>
<feature type="region of interest" description="Disordered" evidence="1">
    <location>
        <begin position="91"/>
        <end position="160"/>
    </location>
</feature>
<gene>
    <name evidence="3" type="ORF">JOD17_002404</name>
</gene>
<evidence type="ECO:0000313" key="3">
    <source>
        <dbReference type="EMBL" id="MBM7633310.1"/>
    </source>
</evidence>
<dbReference type="Proteomes" id="UP000741863">
    <property type="component" value="Unassembled WGS sequence"/>
</dbReference>
<feature type="compositionally biased region" description="Acidic residues" evidence="1">
    <location>
        <begin position="91"/>
        <end position="148"/>
    </location>
</feature>
<dbReference type="RefSeq" id="WP_204697921.1">
    <property type="nucleotide sequence ID" value="NZ_JAFBEC010000006.1"/>
</dbReference>
<evidence type="ECO:0000256" key="1">
    <source>
        <dbReference type="SAM" id="MobiDB-lite"/>
    </source>
</evidence>
<proteinExistence type="predicted"/>
<name>A0ABS2PE17_9BACL</name>
<accession>A0ABS2PE17</accession>
<keyword evidence="4" id="KW-1185">Reference proteome</keyword>
<keyword evidence="2" id="KW-0732">Signal</keyword>
<reference evidence="3 4" key="1">
    <citation type="submission" date="2021-01" db="EMBL/GenBank/DDBJ databases">
        <title>Genomic Encyclopedia of Type Strains, Phase IV (KMG-IV): sequencing the most valuable type-strain genomes for metagenomic binning, comparative biology and taxonomic classification.</title>
        <authorList>
            <person name="Goeker M."/>
        </authorList>
    </citation>
    <scope>NUCLEOTIDE SEQUENCE [LARGE SCALE GENOMIC DNA]</scope>
    <source>
        <strain evidence="3 4">DSM 25540</strain>
    </source>
</reference>
<sequence>MRKSRHLRNVIALSALAATTFAVTDGVVQAESKPVEHEANVIEETVLENNVEFALEGIDVELVHEVEEGEGTEIILESDQEEQLVLDEEAEVDEPVVDEEESNTEESNEEVSDVEEEQPVEDVPPVDEEQPVEELPVVDDEVEAETPIDQDQTKPKPPFDGEWEYVEVEYGFWIPTGPVPTEFTEADAEKWISYLDSLTEEEIWIWIDLISDEWFFYIIELIDWYFDEEWLIEIPEEECNEGGAVTPTTPVEKPPVKEVTQVKHVEKEAGPVLKKSSDTSKASTTGEKLPDTSTDMYNVGFAGLLALLAGVAMRFRRKSTPES</sequence>
<protein>
    <submittedName>
        <fullName evidence="3">LPXTG-motif cell wall-anchored protein</fullName>
    </submittedName>
</protein>
<feature type="signal peptide" evidence="2">
    <location>
        <begin position="1"/>
        <end position="22"/>
    </location>
</feature>
<comment type="caution">
    <text evidence="3">The sequence shown here is derived from an EMBL/GenBank/DDBJ whole genome shotgun (WGS) entry which is preliminary data.</text>
</comment>